<feature type="domain" description="PucR C-terminal helix-turn-helix" evidence="1">
    <location>
        <begin position="321"/>
        <end position="379"/>
    </location>
</feature>
<dbReference type="Pfam" id="PF13556">
    <property type="entry name" value="HTH_30"/>
    <property type="match status" value="1"/>
</dbReference>
<evidence type="ECO:0000259" key="1">
    <source>
        <dbReference type="Pfam" id="PF13556"/>
    </source>
</evidence>
<evidence type="ECO:0000313" key="3">
    <source>
        <dbReference type="EMBL" id="MDC5697996.1"/>
    </source>
</evidence>
<keyword evidence="4" id="KW-1185">Reference proteome</keyword>
<dbReference type="RefSeq" id="WP_272462570.1">
    <property type="nucleotide sequence ID" value="NZ_JAPFQL010000048.1"/>
</dbReference>
<dbReference type="InterPro" id="IPR058663">
    <property type="entry name" value="PucR-like_N"/>
</dbReference>
<comment type="caution">
    <text evidence="3">The sequence shown here is derived from an EMBL/GenBank/DDBJ whole genome shotgun (WGS) entry which is preliminary data.</text>
</comment>
<dbReference type="InterPro" id="IPR051448">
    <property type="entry name" value="CdaR-like_regulators"/>
</dbReference>
<evidence type="ECO:0000259" key="2">
    <source>
        <dbReference type="Pfam" id="PF25906"/>
    </source>
</evidence>
<dbReference type="PANTHER" id="PTHR33744">
    <property type="entry name" value="CARBOHYDRATE DIACID REGULATOR"/>
    <property type="match status" value="1"/>
</dbReference>
<accession>A0ABT5GJY5</accession>
<dbReference type="PANTHER" id="PTHR33744:SF1">
    <property type="entry name" value="DNA-BINDING TRANSCRIPTIONAL ACTIVATOR ADER"/>
    <property type="match status" value="1"/>
</dbReference>
<organism evidence="3 4">
    <name type="scientific">Intrasporangium calvum</name>
    <dbReference type="NCBI Taxonomy" id="53358"/>
    <lineage>
        <taxon>Bacteria</taxon>
        <taxon>Bacillati</taxon>
        <taxon>Actinomycetota</taxon>
        <taxon>Actinomycetes</taxon>
        <taxon>Micrococcales</taxon>
        <taxon>Intrasporangiaceae</taxon>
        <taxon>Intrasporangium</taxon>
    </lineage>
</organism>
<dbReference type="EMBL" id="JAPFQL010000048">
    <property type="protein sequence ID" value="MDC5697996.1"/>
    <property type="molecule type" value="Genomic_DNA"/>
</dbReference>
<protein>
    <submittedName>
        <fullName evidence="3">Helix-turn-helix domain-containing protein</fullName>
    </submittedName>
</protein>
<dbReference type="Proteomes" id="UP001150259">
    <property type="component" value="Unassembled WGS sequence"/>
</dbReference>
<proteinExistence type="predicted"/>
<evidence type="ECO:0000313" key="4">
    <source>
        <dbReference type="Proteomes" id="UP001150259"/>
    </source>
</evidence>
<feature type="domain" description="PucR-like N-terminal" evidence="2">
    <location>
        <begin position="2"/>
        <end position="166"/>
    </location>
</feature>
<gene>
    <name evidence="3" type="ORF">OO014_12075</name>
</gene>
<sequence length="382" mass="41372">MSLPAEIGEVLRPVVGEVVEAIIDGIPRDVPVYAMPLEGRFGQGVRQGVTVALNRFLDLPGTRLPALSEDGAWIYENLGRGEVRSGRSLESLLSAYRYGARVTLRAISRTVDVSQLAPDVILALGESLFAYIDELSAVSAQGYALEQSERAGEHQRRRGELLEMILRGDPETGVTRAATALGWTLPEVLVVATLPPSRLEGVRAALGPDALVAERGTEAAVIMPIGNRTARARELNRALRGRQAIIGPERPWQQAAESLHLAVSAAAHGLGGPAGEGDLPVWVEDHLAELVVHAEPLATADLARRRLAPLDGLRPAVRARLVETLLAWLRHQGQRAPIAAELFVHQQTVGYRVGQLKELFGEAFDDPEARFELELVLRAGHR</sequence>
<dbReference type="Pfam" id="PF25906">
    <property type="entry name" value="PucR-like_N"/>
    <property type="match status" value="1"/>
</dbReference>
<dbReference type="InterPro" id="IPR042070">
    <property type="entry name" value="PucR_C-HTH_sf"/>
</dbReference>
<dbReference type="Gene3D" id="1.10.10.2840">
    <property type="entry name" value="PucR C-terminal helix-turn-helix domain"/>
    <property type="match status" value="1"/>
</dbReference>
<reference evidence="3 4" key="1">
    <citation type="submission" date="2022-11" db="EMBL/GenBank/DDBJ databases">
        <title>Anaerobic phenanthrene biodegradation by a DNRA strain PheN6.</title>
        <authorList>
            <person name="Zhang Z."/>
        </authorList>
    </citation>
    <scope>NUCLEOTIDE SEQUENCE [LARGE SCALE GENOMIC DNA]</scope>
    <source>
        <strain evidence="3 4">PheN6</strain>
    </source>
</reference>
<name>A0ABT5GJY5_9MICO</name>
<dbReference type="InterPro" id="IPR025736">
    <property type="entry name" value="PucR_C-HTH_dom"/>
</dbReference>